<keyword evidence="2" id="KW-1185">Reference proteome</keyword>
<dbReference type="AlphaFoldDB" id="A0A1I6RNU3"/>
<protein>
    <submittedName>
        <fullName evidence="1">Uncharacterized protein</fullName>
    </submittedName>
</protein>
<dbReference type="RefSeq" id="WP_091836546.1">
    <property type="nucleotide sequence ID" value="NZ_FPAA01000005.1"/>
</dbReference>
<evidence type="ECO:0000313" key="2">
    <source>
        <dbReference type="Proteomes" id="UP000198660"/>
    </source>
</evidence>
<reference evidence="2" key="1">
    <citation type="submission" date="2016-10" db="EMBL/GenBank/DDBJ databases">
        <authorList>
            <person name="Varghese N."/>
            <person name="Submissions S."/>
        </authorList>
    </citation>
    <scope>NUCLEOTIDE SEQUENCE [LARGE SCALE GENOMIC DNA]</scope>
    <source>
        <strain evidence="2">DSM 45789</strain>
    </source>
</reference>
<accession>A0A1I6RNU3</accession>
<gene>
    <name evidence="1" type="ORF">SAMN05444972_105225</name>
</gene>
<proteinExistence type="predicted"/>
<dbReference type="Proteomes" id="UP000198660">
    <property type="component" value="Unassembled WGS sequence"/>
</dbReference>
<dbReference type="EMBL" id="FPAA01000005">
    <property type="protein sequence ID" value="SFS66108.1"/>
    <property type="molecule type" value="Genomic_DNA"/>
</dbReference>
<evidence type="ECO:0000313" key="1">
    <source>
        <dbReference type="EMBL" id="SFS66108.1"/>
    </source>
</evidence>
<sequence>MKFDKLFQKKKKESKWFTNGRKKENSTWLKTTGIAIGGLVSAVAGTAAYLQTENGKKTVKKVRKKGWSSLIQN</sequence>
<organism evidence="1 2">
    <name type="scientific">Marininema halotolerans</name>
    <dbReference type="NCBI Taxonomy" id="1155944"/>
    <lineage>
        <taxon>Bacteria</taxon>
        <taxon>Bacillati</taxon>
        <taxon>Bacillota</taxon>
        <taxon>Bacilli</taxon>
        <taxon>Bacillales</taxon>
        <taxon>Thermoactinomycetaceae</taxon>
        <taxon>Marininema</taxon>
    </lineage>
</organism>
<name>A0A1I6RNU3_9BACL</name>